<dbReference type="SUPFAM" id="SSF53098">
    <property type="entry name" value="Ribonuclease H-like"/>
    <property type="match status" value="1"/>
</dbReference>
<protein>
    <submittedName>
        <fullName evidence="3">Reverse transcriptase</fullName>
    </submittedName>
</protein>
<dbReference type="InterPro" id="IPR053151">
    <property type="entry name" value="RNase_H-like"/>
</dbReference>
<dbReference type="GO" id="GO:0004523">
    <property type="term" value="F:RNA-DNA hybrid ribonuclease activity"/>
    <property type="evidence" value="ECO:0007669"/>
    <property type="project" value="InterPro"/>
</dbReference>
<evidence type="ECO:0000313" key="3">
    <source>
        <dbReference type="EMBL" id="KAF7840473.1"/>
    </source>
</evidence>
<dbReference type="InterPro" id="IPR002156">
    <property type="entry name" value="RNaseH_domain"/>
</dbReference>
<dbReference type="PANTHER" id="PTHR47723:SF19">
    <property type="entry name" value="POLYNUCLEOTIDYL TRANSFERASE, RIBONUCLEASE H-LIKE SUPERFAMILY PROTEIN"/>
    <property type="match status" value="1"/>
</dbReference>
<evidence type="ECO:0000313" key="4">
    <source>
        <dbReference type="Proteomes" id="UP000634136"/>
    </source>
</evidence>
<evidence type="ECO:0000259" key="1">
    <source>
        <dbReference type="Pfam" id="PF13456"/>
    </source>
</evidence>
<dbReference type="InterPro" id="IPR026960">
    <property type="entry name" value="RVT-Znf"/>
</dbReference>
<dbReference type="OrthoDB" id="1436613at2759"/>
<organism evidence="3 4">
    <name type="scientific">Senna tora</name>
    <dbReference type="NCBI Taxonomy" id="362788"/>
    <lineage>
        <taxon>Eukaryota</taxon>
        <taxon>Viridiplantae</taxon>
        <taxon>Streptophyta</taxon>
        <taxon>Embryophyta</taxon>
        <taxon>Tracheophyta</taxon>
        <taxon>Spermatophyta</taxon>
        <taxon>Magnoliopsida</taxon>
        <taxon>eudicotyledons</taxon>
        <taxon>Gunneridae</taxon>
        <taxon>Pentapetalae</taxon>
        <taxon>rosids</taxon>
        <taxon>fabids</taxon>
        <taxon>Fabales</taxon>
        <taxon>Fabaceae</taxon>
        <taxon>Caesalpinioideae</taxon>
        <taxon>Cassia clade</taxon>
        <taxon>Senna</taxon>
    </lineage>
</organism>
<dbReference type="Pfam" id="PF13966">
    <property type="entry name" value="zf-RVT"/>
    <property type="match status" value="1"/>
</dbReference>
<feature type="domain" description="RNase H type-1" evidence="1">
    <location>
        <begin position="237"/>
        <end position="288"/>
    </location>
</feature>
<proteinExistence type="predicted"/>
<dbReference type="AlphaFoldDB" id="A0A834X7V2"/>
<dbReference type="Pfam" id="PF13456">
    <property type="entry name" value="RVT_3"/>
    <property type="match status" value="1"/>
</dbReference>
<keyword evidence="3" id="KW-0695">RNA-directed DNA polymerase</keyword>
<accession>A0A834X7V2</accession>
<dbReference type="InterPro" id="IPR036397">
    <property type="entry name" value="RNaseH_sf"/>
</dbReference>
<dbReference type="Proteomes" id="UP000634136">
    <property type="component" value="Unassembled WGS sequence"/>
</dbReference>
<dbReference type="Gene3D" id="3.30.420.10">
    <property type="entry name" value="Ribonuclease H-like superfamily/Ribonuclease H"/>
    <property type="match status" value="1"/>
</dbReference>
<gene>
    <name evidence="3" type="ORF">G2W53_002771</name>
</gene>
<dbReference type="PANTHER" id="PTHR47723">
    <property type="entry name" value="OS05G0353850 PROTEIN"/>
    <property type="match status" value="1"/>
</dbReference>
<sequence length="356" mass="40494">MVPWCISFNESDQHSIVTCEDDIIIWKPSKDGNFSVKSAYALASNFNLISSPSTSWIWKPFCGPRQNFFIWRIHLQAIPTLSKLSSFVPQLLPTCKLCNSYPEDIMHILRDCPVIATLWGNLSPLPQNFFTSPFPDWLKNNCSDTSPSILNTPWNTIFAYFCFTIWHHRNLHIFQNKPLITTTVFKQASHSALEYHYLGLSATPKNSIIHHLVKWKEPKTNFCKLNIDSSASDCFLGAEGIIRNEHGEHIISFCKFVGHGNSIQAELWALQMGLQTAKDLNITHLEIEHFLSAFESWDLKHIYREANGCADALANHARSTRCNSSTFLDPPSFLLPSLTKDGEHCGTIRRLSFKPP</sequence>
<keyword evidence="3" id="KW-0808">Transferase</keyword>
<dbReference type="InterPro" id="IPR012337">
    <property type="entry name" value="RNaseH-like_sf"/>
</dbReference>
<dbReference type="GO" id="GO:0003676">
    <property type="term" value="F:nucleic acid binding"/>
    <property type="evidence" value="ECO:0007669"/>
    <property type="project" value="InterPro"/>
</dbReference>
<feature type="domain" description="Reverse transcriptase zinc-binding" evidence="2">
    <location>
        <begin position="34"/>
        <end position="119"/>
    </location>
</feature>
<evidence type="ECO:0000259" key="2">
    <source>
        <dbReference type="Pfam" id="PF13966"/>
    </source>
</evidence>
<name>A0A834X7V2_9FABA</name>
<dbReference type="InterPro" id="IPR044730">
    <property type="entry name" value="RNase_H-like_dom_plant"/>
</dbReference>
<dbReference type="GO" id="GO:0003964">
    <property type="term" value="F:RNA-directed DNA polymerase activity"/>
    <property type="evidence" value="ECO:0007669"/>
    <property type="project" value="UniProtKB-KW"/>
</dbReference>
<keyword evidence="3" id="KW-0548">Nucleotidyltransferase</keyword>
<comment type="caution">
    <text evidence="3">The sequence shown here is derived from an EMBL/GenBank/DDBJ whole genome shotgun (WGS) entry which is preliminary data.</text>
</comment>
<keyword evidence="4" id="KW-1185">Reference proteome</keyword>
<dbReference type="CDD" id="cd06222">
    <property type="entry name" value="RNase_H_like"/>
    <property type="match status" value="1"/>
</dbReference>
<dbReference type="EMBL" id="JAAIUW010000002">
    <property type="protein sequence ID" value="KAF7840473.1"/>
    <property type="molecule type" value="Genomic_DNA"/>
</dbReference>
<reference evidence="3" key="1">
    <citation type="submission" date="2020-09" db="EMBL/GenBank/DDBJ databases">
        <title>Genome-Enabled Discovery of Anthraquinone Biosynthesis in Senna tora.</title>
        <authorList>
            <person name="Kang S.-H."/>
            <person name="Pandey R.P."/>
            <person name="Lee C.-M."/>
            <person name="Sim J.-S."/>
            <person name="Jeong J.-T."/>
            <person name="Choi B.-S."/>
            <person name="Jung M."/>
            <person name="Ginzburg D."/>
            <person name="Zhao K."/>
            <person name="Won S.Y."/>
            <person name="Oh T.-J."/>
            <person name="Yu Y."/>
            <person name="Kim N.-H."/>
            <person name="Lee O.R."/>
            <person name="Lee T.-H."/>
            <person name="Bashyal P."/>
            <person name="Kim T.-S."/>
            <person name="Lee W.-H."/>
            <person name="Kawkins C."/>
            <person name="Kim C.-K."/>
            <person name="Kim J.S."/>
            <person name="Ahn B.O."/>
            <person name="Rhee S.Y."/>
            <person name="Sohng J.K."/>
        </authorList>
    </citation>
    <scope>NUCLEOTIDE SEQUENCE</scope>
    <source>
        <tissue evidence="3">Leaf</tissue>
    </source>
</reference>